<evidence type="ECO:0000313" key="11">
    <source>
        <dbReference type="Proteomes" id="UP000030742"/>
    </source>
</evidence>
<feature type="domain" description="Cyclin C-terminal" evidence="9">
    <location>
        <begin position="325"/>
        <end position="442"/>
    </location>
</feature>
<sequence>MATFRIHEDQENRGSKLGDLRVDNGGNQKRTVLGVLADNKRVNGKENKEKQPFAPTNLKGLNNAQNKENKWENSKKENNRKNIVNPIIPVAQFEAFKVYEDAAYESKLEKFEERVRARSTSNVYKGTAEDRFVTKREVAEMERKGLIPKQVPKRELSPIPSPMSLEKDYDENNYSEELLKKNLLDDNFYNVEEYIVDIYRYLREHELRNRAKPTYMKKQPDVTASMRSILVDWLVEVAEEYKLHTETLYLSVNYVDRFLSYMSVVRGKLQLVGTAAMFLASKYEEVYPPDISEFVYITDDTYTKRQVIRMEYLIVKVLGFDLSVPTPFALITAMCTMNNISEKPKFLAMYLCELSMLEGETYLCFLPSQLSASAIAIAHHTLELPMWPTEIAEGIGYQLSELQECMSFLYKVFVKAPNHPQHSIQDKYKSAKYLQVSQIAAPAADSINAALGEDLNLNLSEKSDS</sequence>
<evidence type="ECO:0000313" key="10">
    <source>
        <dbReference type="EMBL" id="ERL93807.1"/>
    </source>
</evidence>
<dbReference type="InterPro" id="IPR032447">
    <property type="entry name" value="Cyclin-A_N"/>
</dbReference>
<organism evidence="10 11">
    <name type="scientific">Dendroctonus ponderosae</name>
    <name type="common">Mountain pine beetle</name>
    <dbReference type="NCBI Taxonomy" id="77166"/>
    <lineage>
        <taxon>Eukaryota</taxon>
        <taxon>Metazoa</taxon>
        <taxon>Ecdysozoa</taxon>
        <taxon>Arthropoda</taxon>
        <taxon>Hexapoda</taxon>
        <taxon>Insecta</taxon>
        <taxon>Pterygota</taxon>
        <taxon>Neoptera</taxon>
        <taxon>Endopterygota</taxon>
        <taxon>Coleoptera</taxon>
        <taxon>Polyphaga</taxon>
        <taxon>Cucujiformia</taxon>
        <taxon>Curculionidae</taxon>
        <taxon>Scolytinae</taxon>
        <taxon>Dendroctonus</taxon>
    </lineage>
</organism>
<accession>U4UL13</accession>
<dbReference type="InterPro" id="IPR048258">
    <property type="entry name" value="Cyclins_cyclin-box"/>
</dbReference>
<comment type="similarity">
    <text evidence="1">Belongs to the cyclin family. Cyclin AB subfamily.</text>
</comment>
<dbReference type="SUPFAM" id="SSF47954">
    <property type="entry name" value="Cyclin-like"/>
    <property type="match status" value="2"/>
</dbReference>
<evidence type="ECO:0000256" key="7">
    <source>
        <dbReference type="SAM" id="MobiDB-lite"/>
    </source>
</evidence>
<keyword evidence="3" id="KW-0498">Mitosis</keyword>
<feature type="domain" description="Cyclin-like" evidence="8">
    <location>
        <begin position="329"/>
        <end position="411"/>
    </location>
</feature>
<dbReference type="InterPro" id="IPR039361">
    <property type="entry name" value="Cyclin"/>
</dbReference>
<evidence type="ECO:0000256" key="3">
    <source>
        <dbReference type="ARBA" id="ARBA00022776"/>
    </source>
</evidence>
<dbReference type="InterPro" id="IPR006671">
    <property type="entry name" value="Cyclin_N"/>
</dbReference>
<dbReference type="CDD" id="cd20504">
    <property type="entry name" value="CYCLIN_CCNA_rpt1"/>
    <property type="match status" value="1"/>
</dbReference>
<dbReference type="PROSITE" id="PS00292">
    <property type="entry name" value="CYCLINS"/>
    <property type="match status" value="1"/>
</dbReference>
<dbReference type="GO" id="GO:0051301">
    <property type="term" value="P:cell division"/>
    <property type="evidence" value="ECO:0007669"/>
    <property type="project" value="UniProtKB-KW"/>
</dbReference>
<dbReference type="Proteomes" id="UP000030742">
    <property type="component" value="Unassembled WGS sequence"/>
</dbReference>
<name>U4UL13_DENPD</name>
<dbReference type="Pfam" id="PF02984">
    <property type="entry name" value="Cyclin_C"/>
    <property type="match status" value="1"/>
</dbReference>
<dbReference type="EMBL" id="KB632374">
    <property type="protein sequence ID" value="ERL93807.1"/>
    <property type="molecule type" value="Genomic_DNA"/>
</dbReference>
<reference evidence="10 11" key="1">
    <citation type="journal article" date="2013" name="Genome Biol.">
        <title>Draft genome of the mountain pine beetle, Dendroctonus ponderosae Hopkins, a major forest pest.</title>
        <authorList>
            <person name="Keeling C.I."/>
            <person name="Yuen M.M."/>
            <person name="Liao N.Y."/>
            <person name="Docking T.R."/>
            <person name="Chan S.K."/>
            <person name="Taylor G.A."/>
            <person name="Palmquist D.L."/>
            <person name="Jackman S.D."/>
            <person name="Nguyen A."/>
            <person name="Li M."/>
            <person name="Henderson H."/>
            <person name="Janes J.K."/>
            <person name="Zhao Y."/>
            <person name="Pandoh P."/>
            <person name="Moore R."/>
            <person name="Sperling F.A."/>
            <person name="Huber D.P."/>
            <person name="Birol I."/>
            <person name="Jones S.J."/>
            <person name="Bohlmann J."/>
        </authorList>
    </citation>
    <scope>NUCLEOTIDE SEQUENCE</scope>
</reference>
<gene>
    <name evidence="10" type="ORF">D910_11093</name>
</gene>
<dbReference type="InterPro" id="IPR004367">
    <property type="entry name" value="Cyclin_C-dom"/>
</dbReference>
<feature type="region of interest" description="Disordered" evidence="7">
    <location>
        <begin position="42"/>
        <end position="78"/>
    </location>
</feature>
<dbReference type="GO" id="GO:0044772">
    <property type="term" value="P:mitotic cell cycle phase transition"/>
    <property type="evidence" value="ECO:0007669"/>
    <property type="project" value="InterPro"/>
</dbReference>
<dbReference type="PANTHER" id="PTHR10177">
    <property type="entry name" value="CYCLINS"/>
    <property type="match status" value="1"/>
</dbReference>
<dbReference type="PIRSF" id="PIRSF001771">
    <property type="entry name" value="Cyclin_A_B_D_E"/>
    <property type="match status" value="1"/>
</dbReference>
<dbReference type="STRING" id="77166.U4UL13"/>
<dbReference type="Pfam" id="PF00134">
    <property type="entry name" value="Cyclin_N"/>
    <property type="match status" value="1"/>
</dbReference>
<keyword evidence="5" id="KW-0131">Cell cycle</keyword>
<keyword evidence="2" id="KW-0132">Cell division</keyword>
<feature type="compositionally biased region" description="Basic and acidic residues" evidence="7">
    <location>
        <begin position="42"/>
        <end position="51"/>
    </location>
</feature>
<feature type="compositionally biased region" description="Basic and acidic residues" evidence="7">
    <location>
        <begin position="1"/>
        <end position="22"/>
    </location>
</feature>
<dbReference type="Gene3D" id="1.10.472.10">
    <property type="entry name" value="Cyclin-like"/>
    <property type="match status" value="2"/>
</dbReference>
<keyword evidence="4 6" id="KW-0195">Cyclin</keyword>
<evidence type="ECO:0000256" key="6">
    <source>
        <dbReference type="RuleBase" id="RU000383"/>
    </source>
</evidence>
<evidence type="ECO:0000256" key="2">
    <source>
        <dbReference type="ARBA" id="ARBA00022618"/>
    </source>
</evidence>
<dbReference type="Pfam" id="PF16500">
    <property type="entry name" value="Cyclin_N2"/>
    <property type="match status" value="1"/>
</dbReference>
<dbReference type="SMART" id="SM00385">
    <property type="entry name" value="CYCLIN"/>
    <property type="match status" value="2"/>
</dbReference>
<dbReference type="InterPro" id="IPR036915">
    <property type="entry name" value="Cyclin-like_sf"/>
</dbReference>
<dbReference type="InterPro" id="IPR013763">
    <property type="entry name" value="Cyclin-like_dom"/>
</dbReference>
<evidence type="ECO:0000256" key="1">
    <source>
        <dbReference type="ARBA" id="ARBA00006955"/>
    </source>
</evidence>
<evidence type="ECO:0000256" key="4">
    <source>
        <dbReference type="ARBA" id="ARBA00023127"/>
    </source>
</evidence>
<dbReference type="SMART" id="SM01332">
    <property type="entry name" value="Cyclin_C"/>
    <property type="match status" value="1"/>
</dbReference>
<protein>
    <submittedName>
        <fullName evidence="10">Uncharacterized protein</fullName>
    </submittedName>
</protein>
<dbReference type="GO" id="GO:0016538">
    <property type="term" value="F:cyclin-dependent protein serine/threonine kinase regulator activity"/>
    <property type="evidence" value="ECO:0007669"/>
    <property type="project" value="InterPro"/>
</dbReference>
<dbReference type="GO" id="GO:0005634">
    <property type="term" value="C:nucleus"/>
    <property type="evidence" value="ECO:0007669"/>
    <property type="project" value="UniProtKB-ARBA"/>
</dbReference>
<dbReference type="AlphaFoldDB" id="U4UL13"/>
<feature type="domain" description="Cyclin-like" evidence="8">
    <location>
        <begin position="232"/>
        <end position="316"/>
    </location>
</feature>
<evidence type="ECO:0000256" key="5">
    <source>
        <dbReference type="ARBA" id="ARBA00023306"/>
    </source>
</evidence>
<dbReference type="InterPro" id="IPR046965">
    <property type="entry name" value="Cyclin_A/B-like"/>
</dbReference>
<proteinExistence type="inferred from homology"/>
<dbReference type="FunFam" id="1.10.472.10:FF:000001">
    <property type="entry name" value="G2/mitotic-specific cyclin"/>
    <property type="match status" value="1"/>
</dbReference>
<dbReference type="OrthoDB" id="5590282at2759"/>
<evidence type="ECO:0000259" key="9">
    <source>
        <dbReference type="SMART" id="SM01332"/>
    </source>
</evidence>
<evidence type="ECO:0000259" key="8">
    <source>
        <dbReference type="SMART" id="SM00385"/>
    </source>
</evidence>
<feature type="region of interest" description="Disordered" evidence="7">
    <location>
        <begin position="1"/>
        <end position="25"/>
    </location>
</feature>
<feature type="compositionally biased region" description="Basic and acidic residues" evidence="7">
    <location>
        <begin position="67"/>
        <end position="78"/>
    </location>
</feature>